<dbReference type="FunFam" id="1.25.40.10:FF:001074">
    <property type="entry name" value="Pentatricopeptide repeat-containing protein, mitochondrial"/>
    <property type="match status" value="1"/>
</dbReference>
<evidence type="ECO:0000256" key="2">
    <source>
        <dbReference type="ARBA" id="ARBA00006643"/>
    </source>
</evidence>
<dbReference type="InterPro" id="IPR019084">
    <property type="entry name" value="STM1-like_N"/>
</dbReference>
<dbReference type="Pfam" id="PF01535">
    <property type="entry name" value="PPR"/>
    <property type="match status" value="7"/>
</dbReference>
<evidence type="ECO:0000313" key="9">
    <source>
        <dbReference type="Proteomes" id="UP001314170"/>
    </source>
</evidence>
<dbReference type="SUPFAM" id="SSF48452">
    <property type="entry name" value="TPR-like"/>
    <property type="match status" value="1"/>
</dbReference>
<dbReference type="InterPro" id="IPR032867">
    <property type="entry name" value="DYW_dom"/>
</dbReference>
<dbReference type="PANTHER" id="PTHR47926">
    <property type="entry name" value="PENTATRICOPEPTIDE REPEAT-CONTAINING PROTEIN"/>
    <property type="match status" value="1"/>
</dbReference>
<dbReference type="InterPro" id="IPR006861">
    <property type="entry name" value="HABP4_PAIRBP1-bd"/>
</dbReference>
<dbReference type="GO" id="GO:0009451">
    <property type="term" value="P:RNA modification"/>
    <property type="evidence" value="ECO:0007669"/>
    <property type="project" value="InterPro"/>
</dbReference>
<organism evidence="8 9">
    <name type="scientific">Dovyalis caffra</name>
    <dbReference type="NCBI Taxonomy" id="77055"/>
    <lineage>
        <taxon>Eukaryota</taxon>
        <taxon>Viridiplantae</taxon>
        <taxon>Streptophyta</taxon>
        <taxon>Embryophyta</taxon>
        <taxon>Tracheophyta</taxon>
        <taxon>Spermatophyta</taxon>
        <taxon>Magnoliopsida</taxon>
        <taxon>eudicotyledons</taxon>
        <taxon>Gunneridae</taxon>
        <taxon>Pentapetalae</taxon>
        <taxon>rosids</taxon>
        <taxon>fabids</taxon>
        <taxon>Malpighiales</taxon>
        <taxon>Salicaceae</taxon>
        <taxon>Flacourtieae</taxon>
        <taxon>Dovyalis</taxon>
    </lineage>
</organism>
<dbReference type="GO" id="GO:0008270">
    <property type="term" value="F:zinc ion binding"/>
    <property type="evidence" value="ECO:0007669"/>
    <property type="project" value="InterPro"/>
</dbReference>
<dbReference type="SMART" id="SM01233">
    <property type="entry name" value="HABP4_PAI-RBP1"/>
    <property type="match status" value="1"/>
</dbReference>
<evidence type="ECO:0000313" key="8">
    <source>
        <dbReference type="EMBL" id="CAK7356297.1"/>
    </source>
</evidence>
<feature type="repeat" description="PPR" evidence="5">
    <location>
        <begin position="515"/>
        <end position="549"/>
    </location>
</feature>
<dbReference type="PANTHER" id="PTHR47926:SF410">
    <property type="entry name" value="(WILD MALAYSIAN BANANA) HYPOTHETICAL PROTEIN"/>
    <property type="match status" value="1"/>
</dbReference>
<comment type="similarity">
    <text evidence="2">Belongs to the PPR family. PCMP-H subfamily.</text>
</comment>
<evidence type="ECO:0000256" key="4">
    <source>
        <dbReference type="ARBA" id="ARBA00022737"/>
    </source>
</evidence>
<feature type="compositionally biased region" description="Basic and acidic residues" evidence="6">
    <location>
        <begin position="221"/>
        <end position="245"/>
    </location>
</feature>
<dbReference type="Gene3D" id="1.25.40.10">
    <property type="entry name" value="Tetratricopeptide repeat domain"/>
    <property type="match status" value="3"/>
</dbReference>
<sequence>MATTNPFDILGDDDNNEDLSQLVAAAQLKAAEKPKRADKPAAPASQPAKLPTKPAPPAQAADTPVCLLVLYPNTSARCFLGGSTVREAKNEAGRGGGRGEGRGYGRGRGRGGSGGFSRDSNNETPFIGNGFSGGSRPSEDGEAGRTSERRGYGAPRGGFRGGRRGGYSNGEAGEGERPRRPYERRSGTGRGNEIKREGSGRGNWGTPTDEIAPETEEPVVDNEKNAITEKQPGEEDAADANKDAAENEPEEKEPEEKEMTLEEYEKVLEEKRKALLSLKAEERKVGLDKDLQSMQQLSSKKSNDEIFIKLGSEKDKRKDAADKDDRAKKAVSINEFLKPAGGERYYNPGRGRGRGRGRGGYGGNARDVAAPSIEDPGQFPSLGGKTENPHFLHVLKTFSPAKQHVSCLSSCTIQIPDVESNGEADSPTKIQLGPAILGKPTTQLHHRAKSSDVIFSNKTITSYIRSGDLDSALNVFNNMTVKTTVTWNSVLAGFSKKRGKLKEAQELFVKIPEPDAVSYNTMLACYVYNSDMERAQAFFEDMPIKDTASWNTMISGFAQNQQMDKAHDFFLIMPVKNVVTWNAMISGYVECGDLDSALKLFEKVPVKSVVAWTALITGYMKLGRIGLSERLFREMPETNSVTWNAMIAGYVENCRAEDGVKLFRTMVGFGIQPNSSTLTSVLLACSELSALQLGRQVHQLVCKSPLCDDTTARTSLISMYCKCGVLEDGWKLFVEVSRKDVVTWNAMISGFAQHGEGKKALILFDEMIEKGMKPDWITFVAVLLACNHAGFTDLGVKHFHSMVRDYGLAAKPDHYTCMVDLLGRAGKLVEAVDLIEKMPFKPHAAIFGTLLGACRIHKNTEMAEFAAQKLLNLDPTSATGYVQLANVYAATRRWDHVARVRKSMKSCKVVKTPGYSWIEVKSVGHQFRSGEEQKEQLLLRHSEKLAIAYGLIKLPPGTPIRVFKNLRVCGDCHRATKYISQIEKREIIVRDTTRFHHFKDGHCSCADYWVAKVEDTFSLLGTYNALDLKVEATLDLAPPFIHDSGSCSTIRYARIENEMANPLPLQIHLRLASYINSVDFMNILKNASFVRGLLSNLQKAGGVDEKRIFLAAFKRFEFSCGYYFSSVSIQHCTAMVKP</sequence>
<dbReference type="InterPro" id="IPR011990">
    <property type="entry name" value="TPR-like_helical_dom_sf"/>
</dbReference>
<dbReference type="Pfam" id="PF09598">
    <property type="entry name" value="Stm1_N"/>
    <property type="match status" value="1"/>
</dbReference>
<feature type="repeat" description="PPR" evidence="5">
    <location>
        <begin position="577"/>
        <end position="611"/>
    </location>
</feature>
<dbReference type="FunFam" id="1.25.40.10:FF:000280">
    <property type="entry name" value="Pentatricopeptide repeat-containing protein"/>
    <property type="match status" value="1"/>
</dbReference>
<evidence type="ECO:0000256" key="6">
    <source>
        <dbReference type="SAM" id="MobiDB-lite"/>
    </source>
</evidence>
<feature type="compositionally biased region" description="Acidic residues" evidence="6">
    <location>
        <begin position="211"/>
        <end position="220"/>
    </location>
</feature>
<evidence type="ECO:0000256" key="3">
    <source>
        <dbReference type="ARBA" id="ARBA00022490"/>
    </source>
</evidence>
<dbReference type="FunFam" id="1.25.40.10:FF:001531">
    <property type="entry name" value="Pentatricopeptide repeat-containing protein At4g16835, mitochondrial"/>
    <property type="match status" value="1"/>
</dbReference>
<keyword evidence="3" id="KW-0963">Cytoplasm</keyword>
<feature type="compositionally biased region" description="Basic and acidic residues" evidence="6">
    <location>
        <begin position="281"/>
        <end position="291"/>
    </location>
</feature>
<evidence type="ECO:0000256" key="5">
    <source>
        <dbReference type="PROSITE-ProRule" id="PRU00708"/>
    </source>
</evidence>
<feature type="region of interest" description="Disordered" evidence="6">
    <location>
        <begin position="281"/>
        <end position="305"/>
    </location>
</feature>
<dbReference type="GO" id="GO:0005737">
    <property type="term" value="C:cytoplasm"/>
    <property type="evidence" value="ECO:0007669"/>
    <property type="project" value="UniProtKB-SubCell"/>
</dbReference>
<name>A0AAV1SRD3_9ROSI</name>
<dbReference type="InterPro" id="IPR046960">
    <property type="entry name" value="PPR_At4g14850-like_plant"/>
</dbReference>
<dbReference type="Pfam" id="PF13041">
    <property type="entry name" value="PPR_2"/>
    <property type="match status" value="2"/>
</dbReference>
<keyword evidence="4" id="KW-0677">Repeat</keyword>
<dbReference type="EMBL" id="CAWUPB010001197">
    <property type="protein sequence ID" value="CAK7356297.1"/>
    <property type="molecule type" value="Genomic_DNA"/>
</dbReference>
<dbReference type="NCBIfam" id="TIGR00756">
    <property type="entry name" value="PPR"/>
    <property type="match status" value="5"/>
</dbReference>
<gene>
    <name evidence="8" type="ORF">DCAF_LOCUS26568</name>
</gene>
<protein>
    <recommendedName>
        <fullName evidence="7">Hyaluronan/mRNA-binding protein domain-containing protein</fullName>
    </recommendedName>
</protein>
<dbReference type="PROSITE" id="PS51375">
    <property type="entry name" value="PPR"/>
    <property type="match status" value="4"/>
</dbReference>
<feature type="compositionally biased region" description="Gly residues" evidence="6">
    <location>
        <begin position="104"/>
        <end position="115"/>
    </location>
</feature>
<feature type="repeat" description="PPR" evidence="5">
    <location>
        <begin position="740"/>
        <end position="774"/>
    </location>
</feature>
<feature type="region of interest" description="Disordered" evidence="6">
    <location>
        <begin position="29"/>
        <end position="60"/>
    </location>
</feature>
<dbReference type="Pfam" id="PF04774">
    <property type="entry name" value="HABP4_PAI-RBP1"/>
    <property type="match status" value="1"/>
</dbReference>
<dbReference type="Pfam" id="PF14432">
    <property type="entry name" value="DYW_deaminase"/>
    <property type="match status" value="1"/>
</dbReference>
<keyword evidence="9" id="KW-1185">Reference proteome</keyword>
<accession>A0AAV1SRD3</accession>
<feature type="repeat" description="PPR" evidence="5">
    <location>
        <begin position="639"/>
        <end position="673"/>
    </location>
</feature>
<feature type="compositionally biased region" description="Basic and acidic residues" evidence="6">
    <location>
        <begin position="137"/>
        <end position="151"/>
    </location>
</feature>
<dbReference type="AlphaFoldDB" id="A0AAV1SRD3"/>
<dbReference type="GO" id="GO:0003723">
    <property type="term" value="F:RNA binding"/>
    <property type="evidence" value="ECO:0007669"/>
    <property type="project" value="InterPro"/>
</dbReference>
<evidence type="ECO:0000256" key="1">
    <source>
        <dbReference type="ARBA" id="ARBA00004496"/>
    </source>
</evidence>
<feature type="region of interest" description="Disordered" evidence="6">
    <location>
        <begin position="342"/>
        <end position="362"/>
    </location>
</feature>
<comment type="subcellular location">
    <subcellularLocation>
        <location evidence="1">Cytoplasm</location>
    </subcellularLocation>
</comment>
<dbReference type="InterPro" id="IPR002885">
    <property type="entry name" value="PPR_rpt"/>
</dbReference>
<dbReference type="FunFam" id="1.25.40.10:FF:000144">
    <property type="entry name" value="Pentatricopeptide repeat-containing protein, mitochondrial"/>
    <property type="match status" value="1"/>
</dbReference>
<feature type="compositionally biased region" description="Basic and acidic residues" evidence="6">
    <location>
        <begin position="174"/>
        <end position="199"/>
    </location>
</feature>
<proteinExistence type="inferred from homology"/>
<dbReference type="Gene3D" id="6.10.140.1040">
    <property type="match status" value="1"/>
</dbReference>
<feature type="compositionally biased region" description="Gly residues" evidence="6">
    <location>
        <begin position="154"/>
        <end position="168"/>
    </location>
</feature>
<feature type="compositionally biased region" description="Basic and acidic residues" evidence="6">
    <location>
        <begin position="30"/>
        <end position="39"/>
    </location>
</feature>
<comment type="caution">
    <text evidence="8">The sequence shown here is derived from an EMBL/GenBank/DDBJ whole genome shotgun (WGS) entry which is preliminary data.</text>
</comment>
<evidence type="ECO:0000259" key="7">
    <source>
        <dbReference type="SMART" id="SM01233"/>
    </source>
</evidence>
<feature type="compositionally biased region" description="Basic and acidic residues" evidence="6">
    <location>
        <begin position="86"/>
        <end position="103"/>
    </location>
</feature>
<feature type="compositionally biased region" description="Low complexity" evidence="6">
    <location>
        <begin position="40"/>
        <end position="60"/>
    </location>
</feature>
<feature type="domain" description="Hyaluronan/mRNA-binding protein" evidence="7">
    <location>
        <begin position="178"/>
        <end position="286"/>
    </location>
</feature>
<feature type="region of interest" description="Disordered" evidence="6">
    <location>
        <begin position="81"/>
        <end position="260"/>
    </location>
</feature>
<dbReference type="Proteomes" id="UP001314170">
    <property type="component" value="Unassembled WGS sequence"/>
</dbReference>
<reference evidence="8 9" key="1">
    <citation type="submission" date="2024-01" db="EMBL/GenBank/DDBJ databases">
        <authorList>
            <person name="Waweru B."/>
        </authorList>
    </citation>
    <scope>NUCLEOTIDE SEQUENCE [LARGE SCALE GENOMIC DNA]</scope>
</reference>